<reference evidence="2 3" key="1">
    <citation type="submission" date="2014-09" db="EMBL/GenBank/DDBJ databases">
        <authorList>
            <person name="Magalhaes I.L.F."/>
            <person name="Oliveira U."/>
            <person name="Santos F.R."/>
            <person name="Vidigal T.H.D.A."/>
            <person name="Brescovit A.D."/>
            <person name="Santos A.J."/>
        </authorList>
    </citation>
    <scope>NUCLEOTIDE SEQUENCE [LARGE SCALE GENOMIC DNA]</scope>
</reference>
<evidence type="ECO:0000313" key="3">
    <source>
        <dbReference type="Proteomes" id="UP000054845"/>
    </source>
</evidence>
<name>A0A0P1BB14_9BASI</name>
<protein>
    <submittedName>
        <fullName evidence="2">Uncharacterized protein</fullName>
    </submittedName>
</protein>
<keyword evidence="3" id="KW-1185">Reference proteome</keyword>
<feature type="region of interest" description="Disordered" evidence="1">
    <location>
        <begin position="27"/>
        <end position="47"/>
    </location>
</feature>
<sequence length="70" mass="7830">MSLHGPPSPRVSGRNPTQKLTSLANNQCLHTKDDLQRTSPAAPSISRVTRALLQSIGREGRQRWDERPKE</sequence>
<organism evidence="2 3">
    <name type="scientific">Ceraceosorus bombacis</name>
    <dbReference type="NCBI Taxonomy" id="401625"/>
    <lineage>
        <taxon>Eukaryota</taxon>
        <taxon>Fungi</taxon>
        <taxon>Dikarya</taxon>
        <taxon>Basidiomycota</taxon>
        <taxon>Ustilaginomycotina</taxon>
        <taxon>Exobasidiomycetes</taxon>
        <taxon>Ceraceosorales</taxon>
        <taxon>Ceraceosoraceae</taxon>
        <taxon>Ceraceosorus</taxon>
    </lineage>
</organism>
<dbReference type="AlphaFoldDB" id="A0A0P1BB14"/>
<dbReference type="Proteomes" id="UP000054845">
    <property type="component" value="Unassembled WGS sequence"/>
</dbReference>
<proteinExistence type="predicted"/>
<evidence type="ECO:0000313" key="2">
    <source>
        <dbReference type="EMBL" id="CEH13172.1"/>
    </source>
</evidence>
<evidence type="ECO:0000256" key="1">
    <source>
        <dbReference type="SAM" id="MobiDB-lite"/>
    </source>
</evidence>
<dbReference type="EMBL" id="CCYA01000206">
    <property type="protein sequence ID" value="CEH13172.1"/>
    <property type="molecule type" value="Genomic_DNA"/>
</dbReference>
<accession>A0A0P1BB14</accession>